<proteinExistence type="predicted"/>
<organism evidence="1">
    <name type="scientific">Bradyrhizobium quebecense</name>
    <dbReference type="NCBI Taxonomy" id="2748629"/>
    <lineage>
        <taxon>Bacteria</taxon>
        <taxon>Pseudomonadati</taxon>
        <taxon>Pseudomonadota</taxon>
        <taxon>Alphaproteobacteria</taxon>
        <taxon>Hyphomicrobiales</taxon>
        <taxon>Nitrobacteraceae</taxon>
        <taxon>Bradyrhizobium</taxon>
    </lineage>
</organism>
<name>A0A973WP01_9BRAD</name>
<accession>A0A973WP01</accession>
<dbReference type="EMBL" id="JABWSX010000001">
    <property type="protein sequence ID" value="NVL07761.1"/>
    <property type="molecule type" value="Genomic_DNA"/>
</dbReference>
<sequence>MYSFEYAYMNPDDLFDTAHASRTVHADADLTEVLSAMRDFLQAAGFTYVVGLTAYKDDGTVAHATDIQ</sequence>
<comment type="caution">
    <text evidence="1">The sequence shown here is derived from an EMBL/GenBank/DDBJ whole genome shotgun (WGS) entry which is preliminary data.</text>
</comment>
<reference evidence="1" key="1">
    <citation type="submission" date="2020-06" db="EMBL/GenBank/DDBJ databases">
        <title>Whole Genome Sequence of Bradyrhizobium sp. Strain 66S1MB.</title>
        <authorList>
            <person name="Bromfield E."/>
            <person name="Cloutier S."/>
        </authorList>
    </citation>
    <scope>NUCLEOTIDE SEQUENCE</scope>
    <source>
        <strain evidence="1">66S1MB</strain>
    </source>
</reference>
<gene>
    <name evidence="1" type="ORF">HU230_18840</name>
</gene>
<protein>
    <submittedName>
        <fullName evidence="1">Uncharacterized protein</fullName>
    </submittedName>
</protein>
<evidence type="ECO:0000313" key="1">
    <source>
        <dbReference type="EMBL" id="NVL07761.1"/>
    </source>
</evidence>
<dbReference type="RefSeq" id="WP_176531380.1">
    <property type="nucleotide sequence ID" value="NZ_CP088022.1"/>
</dbReference>
<dbReference type="AlphaFoldDB" id="A0A973WP01"/>